<keyword evidence="1" id="KW-1133">Transmembrane helix</keyword>
<dbReference type="Pfam" id="PF02517">
    <property type="entry name" value="Rce1-like"/>
    <property type="match status" value="1"/>
</dbReference>
<evidence type="ECO:0000313" key="4">
    <source>
        <dbReference type="Proteomes" id="UP000186309"/>
    </source>
</evidence>
<dbReference type="STRING" id="1387353.BSF38_02201"/>
<keyword evidence="1" id="KW-0812">Transmembrane</keyword>
<dbReference type="GO" id="GO:0080120">
    <property type="term" value="P:CAAX-box protein maturation"/>
    <property type="evidence" value="ECO:0007669"/>
    <property type="project" value="UniProtKB-ARBA"/>
</dbReference>
<dbReference type="GO" id="GO:0004175">
    <property type="term" value="F:endopeptidase activity"/>
    <property type="evidence" value="ECO:0007669"/>
    <property type="project" value="UniProtKB-ARBA"/>
</dbReference>
<evidence type="ECO:0000256" key="1">
    <source>
        <dbReference type="SAM" id="Phobius"/>
    </source>
</evidence>
<dbReference type="RefSeq" id="WP_076345534.1">
    <property type="nucleotide sequence ID" value="NZ_CP019082.1"/>
</dbReference>
<proteinExistence type="predicted"/>
<protein>
    <recommendedName>
        <fullName evidence="2">CAAX prenyl protease 2/Lysostaphin resistance protein A-like domain-containing protein</fullName>
    </recommendedName>
</protein>
<dbReference type="Proteomes" id="UP000186309">
    <property type="component" value="Chromosome"/>
</dbReference>
<evidence type="ECO:0000313" key="3">
    <source>
        <dbReference type="EMBL" id="APW60713.1"/>
    </source>
</evidence>
<accession>A0A1U7CPA6</accession>
<organism evidence="3 4">
    <name type="scientific">Paludisphaera borealis</name>
    <dbReference type="NCBI Taxonomy" id="1387353"/>
    <lineage>
        <taxon>Bacteria</taxon>
        <taxon>Pseudomonadati</taxon>
        <taxon>Planctomycetota</taxon>
        <taxon>Planctomycetia</taxon>
        <taxon>Isosphaerales</taxon>
        <taxon>Isosphaeraceae</taxon>
        <taxon>Paludisphaera</taxon>
    </lineage>
</organism>
<dbReference type="KEGG" id="pbor:BSF38_02201"/>
<feature type="transmembrane region" description="Helical" evidence="1">
    <location>
        <begin position="168"/>
        <end position="186"/>
    </location>
</feature>
<dbReference type="InterPro" id="IPR014346">
    <property type="entry name" value="Prenyl_protease-related"/>
</dbReference>
<evidence type="ECO:0000259" key="2">
    <source>
        <dbReference type="Pfam" id="PF02517"/>
    </source>
</evidence>
<dbReference type="AlphaFoldDB" id="A0A1U7CPA6"/>
<feature type="transmembrane region" description="Helical" evidence="1">
    <location>
        <begin position="130"/>
        <end position="147"/>
    </location>
</feature>
<dbReference type="OrthoDB" id="9787923at2"/>
<feature type="transmembrane region" description="Helical" evidence="1">
    <location>
        <begin position="49"/>
        <end position="69"/>
    </location>
</feature>
<gene>
    <name evidence="3" type="ORF">BSF38_02201</name>
</gene>
<dbReference type="InterPro" id="IPR003675">
    <property type="entry name" value="Rce1/LyrA-like_dom"/>
</dbReference>
<dbReference type="NCBIfam" id="TIGR03008">
    <property type="entry name" value="pepcterm_CAAX"/>
    <property type="match status" value="1"/>
</dbReference>
<feature type="transmembrane region" description="Helical" evidence="1">
    <location>
        <begin position="214"/>
        <end position="232"/>
    </location>
</feature>
<feature type="transmembrane region" description="Helical" evidence="1">
    <location>
        <begin position="81"/>
        <end position="102"/>
    </location>
</feature>
<keyword evidence="4" id="KW-1185">Reference proteome</keyword>
<keyword evidence="1" id="KW-0472">Membrane</keyword>
<dbReference type="EMBL" id="CP019082">
    <property type="protein sequence ID" value="APW60713.1"/>
    <property type="molecule type" value="Genomic_DNA"/>
</dbReference>
<feature type="domain" description="CAAX prenyl protease 2/Lysostaphin resistance protein A-like" evidence="2">
    <location>
        <begin position="133"/>
        <end position="224"/>
    </location>
</feature>
<name>A0A1U7CPA6_9BACT</name>
<sequence>MSAPASVESPTEIRSDDHPAADHDFIPYVAPMFAYVALSSLEGSLPNPGWYPAAYAAKAVIVACIMWYYRSTWRDLRPAPGPAALAMAVAAGLLVIVLWIGLDGLYPSLPFMGGARTAFDPNVLSPAGKWSFIAVRFVGLTLLVPVFEELFCRSFLIRWIIDQDFWKVPIGRVTPLAAAISSGVFALSHPEWLPALLTGLIWAGLLWKTRSVSACVVSHFVANLALGVYVVATQSWKFW</sequence>
<reference evidence="4" key="1">
    <citation type="submission" date="2016-12" db="EMBL/GenBank/DDBJ databases">
        <title>Comparative genomics of four Isosphaeraceae planctomycetes: a common pool of plasmids and glycoside hydrolase genes.</title>
        <authorList>
            <person name="Ivanova A."/>
        </authorList>
    </citation>
    <scope>NUCLEOTIDE SEQUENCE [LARGE SCALE GENOMIC DNA]</scope>
    <source>
        <strain evidence="4">PX4</strain>
    </source>
</reference>